<feature type="domain" description="Kinesin motor" evidence="7">
    <location>
        <begin position="51"/>
        <end position="424"/>
    </location>
</feature>
<gene>
    <name evidence="8" type="ORF">GSTUAT00008585001</name>
</gene>
<keyword evidence="4" id="KW-0493">Microtubule</keyword>
<dbReference type="PRINTS" id="PR00380">
    <property type="entry name" value="KINESINHEAVY"/>
</dbReference>
<evidence type="ECO:0000256" key="4">
    <source>
        <dbReference type="RuleBase" id="RU000394"/>
    </source>
</evidence>
<dbReference type="GO" id="GO:0003777">
    <property type="term" value="F:microtubule motor activity"/>
    <property type="evidence" value="ECO:0007669"/>
    <property type="project" value="InterPro"/>
</dbReference>
<evidence type="ECO:0000256" key="6">
    <source>
        <dbReference type="SAM" id="MobiDB-lite"/>
    </source>
</evidence>
<dbReference type="InterPro" id="IPR019821">
    <property type="entry name" value="Kinesin_motor_CS"/>
</dbReference>
<evidence type="ECO:0000256" key="2">
    <source>
        <dbReference type="ARBA" id="ARBA00022840"/>
    </source>
</evidence>
<dbReference type="GO" id="GO:0005524">
    <property type="term" value="F:ATP binding"/>
    <property type="evidence" value="ECO:0007669"/>
    <property type="project" value="UniProtKB-UniRule"/>
</dbReference>
<dbReference type="Pfam" id="PF00225">
    <property type="entry name" value="Kinesin"/>
    <property type="match status" value="2"/>
</dbReference>
<dbReference type="InterPro" id="IPR001752">
    <property type="entry name" value="Kinesin_motor_dom"/>
</dbReference>
<dbReference type="Proteomes" id="UP001412239">
    <property type="component" value="Unassembled WGS sequence"/>
</dbReference>
<dbReference type="SMART" id="SM00129">
    <property type="entry name" value="KISc"/>
    <property type="match status" value="1"/>
</dbReference>
<dbReference type="FunFam" id="3.40.850.10:FF:000050">
    <property type="entry name" value="Kinesin-like protein"/>
    <property type="match status" value="1"/>
</dbReference>
<evidence type="ECO:0000256" key="3">
    <source>
        <dbReference type="PROSITE-ProRule" id="PRU00283"/>
    </source>
</evidence>
<name>A0A292PKV9_9PEZI</name>
<evidence type="ECO:0000259" key="7">
    <source>
        <dbReference type="PROSITE" id="PS50067"/>
    </source>
</evidence>
<dbReference type="Gene3D" id="3.40.850.10">
    <property type="entry name" value="Kinesin motor domain"/>
    <property type="match status" value="1"/>
</dbReference>
<dbReference type="CDD" id="cd01365">
    <property type="entry name" value="KISc_KIF1A_KIF1B"/>
    <property type="match status" value="1"/>
</dbReference>
<keyword evidence="9" id="KW-1185">Reference proteome</keyword>
<feature type="compositionally biased region" description="Acidic residues" evidence="6">
    <location>
        <begin position="539"/>
        <end position="562"/>
    </location>
</feature>
<dbReference type="PANTHER" id="PTHR47117">
    <property type="entry name" value="STAR-RELATED LIPID TRANSFER PROTEIN 9"/>
    <property type="match status" value="1"/>
</dbReference>
<sequence>MPPESRSLHNLTFEHHHTLRTSASSASLRSRDGSLSPQKMPVESNSSSGGNVRVVVRVRGFLPREIERGAVNLIEMNPRNQSTTLYPPPLDSTRGNARKVMDKKVFTFDNSFWSFSRDDDHYADQDDVYNALGEEFLDHNFEGYHTCIVAYGQTGAGKSYSMMGTPEHPGLIPRTCRDLFERIESNNSPSVNYSVRVSYFEVYNEHVRDLLVPRRDPPYYLKVRESPTEGPYIKDLTEVPVRGIAEVLKWMKMGDNSRTVASTKMNDTSSRSHAVFTLVLKQIHHDIDTDETTERVARIRLVDLAGSERANSTGATGARLREGSNINKSLTTLGRVIAALADEPPQKRGGRKKEVVPYRDSVSSPQLTVPHHSAKLILPSQILTWLLKDSLGGNSKTAMIACISPSDYDETLSTLRYADQAKRIRTRAVVNQDHLSSAERDAQIAEMQETIRALQISVSQVAMTKKQNDMQSEQLEIYQTEVEKMQRKMEEARTVAECKIKALQTQNEALRLHLRLAVESLKNPIPTVVPPSRRTSIGEDWEEYNSDAPDEVGDDDDDDGDERGEMEARLEDLLKDLGMFRRKVSDDKSRFLADGYLKEIRVN</sequence>
<dbReference type="InterPro" id="IPR036961">
    <property type="entry name" value="Kinesin_motor_dom_sf"/>
</dbReference>
<feature type="coiled-coil region" evidence="5">
    <location>
        <begin position="468"/>
        <end position="495"/>
    </location>
</feature>
<accession>A0A292PKV9</accession>
<dbReference type="InterPro" id="IPR027417">
    <property type="entry name" value="P-loop_NTPase"/>
</dbReference>
<dbReference type="SUPFAM" id="SSF52540">
    <property type="entry name" value="P-loop containing nucleoside triphosphate hydrolases"/>
    <property type="match status" value="1"/>
</dbReference>
<dbReference type="EMBL" id="LN891217">
    <property type="protein sequence ID" value="CUS07325.1"/>
    <property type="molecule type" value="Genomic_DNA"/>
</dbReference>
<feature type="region of interest" description="Disordered" evidence="6">
    <location>
        <begin position="345"/>
        <end position="366"/>
    </location>
</feature>
<feature type="binding site" evidence="3">
    <location>
        <begin position="152"/>
        <end position="159"/>
    </location>
    <ligand>
        <name>ATP</name>
        <dbReference type="ChEBI" id="CHEBI:30616"/>
    </ligand>
</feature>
<keyword evidence="5" id="KW-0175">Coiled coil</keyword>
<evidence type="ECO:0000256" key="1">
    <source>
        <dbReference type="ARBA" id="ARBA00022741"/>
    </source>
</evidence>
<dbReference type="PROSITE" id="PS50067">
    <property type="entry name" value="KINESIN_MOTOR_2"/>
    <property type="match status" value="1"/>
</dbReference>
<dbReference type="GO" id="GO:0008017">
    <property type="term" value="F:microtubule binding"/>
    <property type="evidence" value="ECO:0007669"/>
    <property type="project" value="InterPro"/>
</dbReference>
<feature type="region of interest" description="Disordered" evidence="6">
    <location>
        <begin position="1"/>
        <end position="49"/>
    </location>
</feature>
<feature type="region of interest" description="Disordered" evidence="6">
    <location>
        <begin position="529"/>
        <end position="566"/>
    </location>
</feature>
<keyword evidence="1 3" id="KW-0547">Nucleotide-binding</keyword>
<dbReference type="GO" id="GO:0007018">
    <property type="term" value="P:microtubule-based movement"/>
    <property type="evidence" value="ECO:0007669"/>
    <property type="project" value="InterPro"/>
</dbReference>
<comment type="similarity">
    <text evidence="3 4">Belongs to the TRAFAC class myosin-kinesin ATPase superfamily. Kinesin family.</text>
</comment>
<keyword evidence="3 4" id="KW-0505">Motor protein</keyword>
<keyword evidence="2 3" id="KW-0067">ATP-binding</keyword>
<reference evidence="8" key="1">
    <citation type="submission" date="2015-10" db="EMBL/GenBank/DDBJ databases">
        <authorList>
            <person name="Regsiter A."/>
            <person name="william w."/>
        </authorList>
    </citation>
    <scope>NUCLEOTIDE SEQUENCE</scope>
    <source>
        <strain evidence="8">Montdore</strain>
    </source>
</reference>
<evidence type="ECO:0000313" key="8">
    <source>
        <dbReference type="EMBL" id="CUS07325.1"/>
    </source>
</evidence>
<organism evidence="8 9">
    <name type="scientific">Tuber aestivum</name>
    <name type="common">summer truffle</name>
    <dbReference type="NCBI Taxonomy" id="59557"/>
    <lineage>
        <taxon>Eukaryota</taxon>
        <taxon>Fungi</taxon>
        <taxon>Dikarya</taxon>
        <taxon>Ascomycota</taxon>
        <taxon>Pezizomycotina</taxon>
        <taxon>Pezizomycetes</taxon>
        <taxon>Pezizales</taxon>
        <taxon>Tuberaceae</taxon>
        <taxon>Tuber</taxon>
    </lineage>
</organism>
<proteinExistence type="inferred from homology"/>
<feature type="compositionally biased region" description="Low complexity" evidence="6">
    <location>
        <begin position="20"/>
        <end position="36"/>
    </location>
</feature>
<evidence type="ECO:0000313" key="9">
    <source>
        <dbReference type="Proteomes" id="UP001412239"/>
    </source>
</evidence>
<protein>
    <recommendedName>
        <fullName evidence="4">Kinesin-like protein</fullName>
    </recommendedName>
</protein>
<dbReference type="GO" id="GO:0005874">
    <property type="term" value="C:microtubule"/>
    <property type="evidence" value="ECO:0007669"/>
    <property type="project" value="UniProtKB-KW"/>
</dbReference>
<dbReference type="PROSITE" id="PS00411">
    <property type="entry name" value="KINESIN_MOTOR_1"/>
    <property type="match status" value="1"/>
</dbReference>
<evidence type="ECO:0000256" key="5">
    <source>
        <dbReference type="SAM" id="Coils"/>
    </source>
</evidence>
<dbReference type="AlphaFoldDB" id="A0A292PKV9"/>